<comment type="subcellular location">
    <subcellularLocation>
        <location evidence="1">Cell membrane</location>
        <topology evidence="1">Multi-pass membrane protein</topology>
    </subcellularLocation>
</comment>
<evidence type="ECO:0000256" key="4">
    <source>
        <dbReference type="ARBA" id="ARBA00022692"/>
    </source>
</evidence>
<evidence type="ECO:0000256" key="7">
    <source>
        <dbReference type="ARBA" id="ARBA00023136"/>
    </source>
</evidence>
<evidence type="ECO:0000256" key="5">
    <source>
        <dbReference type="ARBA" id="ARBA00022989"/>
    </source>
</evidence>
<evidence type="ECO:0000313" key="10">
    <source>
        <dbReference type="EMBL" id="CAK0786818.1"/>
    </source>
</evidence>
<keyword evidence="6" id="KW-0406">Ion transport</keyword>
<keyword evidence="11" id="KW-1185">Reference proteome</keyword>
<evidence type="ECO:0000256" key="8">
    <source>
        <dbReference type="SAM" id="MobiDB-lite"/>
    </source>
</evidence>
<keyword evidence="7 9" id="KW-0472">Membrane</keyword>
<protein>
    <submittedName>
        <fullName evidence="10">Uncharacterized protein</fullName>
    </submittedName>
</protein>
<evidence type="ECO:0000256" key="2">
    <source>
        <dbReference type="ARBA" id="ARBA00022448"/>
    </source>
</evidence>
<name>A0AAV1IHQ4_9CHLO</name>
<keyword evidence="4 9" id="KW-0812">Transmembrane</keyword>
<dbReference type="Pfam" id="PF25539">
    <property type="entry name" value="Bestrophin_2"/>
    <property type="match status" value="2"/>
</dbReference>
<dbReference type="PANTHER" id="PTHR33281:SF19">
    <property type="entry name" value="VOLTAGE-DEPENDENT ANION CHANNEL-FORMING PROTEIN YNEE"/>
    <property type="match status" value="1"/>
</dbReference>
<dbReference type="GO" id="GO:0005254">
    <property type="term" value="F:chloride channel activity"/>
    <property type="evidence" value="ECO:0007669"/>
    <property type="project" value="InterPro"/>
</dbReference>
<feature type="compositionally biased region" description="Polar residues" evidence="8">
    <location>
        <begin position="76"/>
        <end position="100"/>
    </location>
</feature>
<dbReference type="InterPro" id="IPR044669">
    <property type="entry name" value="YneE/VCCN1/2-like"/>
</dbReference>
<reference evidence="10 11" key="1">
    <citation type="submission" date="2023-10" db="EMBL/GenBank/DDBJ databases">
        <authorList>
            <person name="Maclean D."/>
            <person name="Macfadyen A."/>
        </authorList>
    </citation>
    <scope>NUCLEOTIDE SEQUENCE [LARGE SCALE GENOMIC DNA]</scope>
</reference>
<evidence type="ECO:0000256" key="9">
    <source>
        <dbReference type="SAM" id="Phobius"/>
    </source>
</evidence>
<evidence type="ECO:0000313" key="11">
    <source>
        <dbReference type="Proteomes" id="UP001314263"/>
    </source>
</evidence>
<evidence type="ECO:0000256" key="6">
    <source>
        <dbReference type="ARBA" id="ARBA00023065"/>
    </source>
</evidence>
<keyword evidence="3" id="KW-1003">Cell membrane</keyword>
<organism evidence="10 11">
    <name type="scientific">Coccomyxa viridis</name>
    <dbReference type="NCBI Taxonomy" id="1274662"/>
    <lineage>
        <taxon>Eukaryota</taxon>
        <taxon>Viridiplantae</taxon>
        <taxon>Chlorophyta</taxon>
        <taxon>core chlorophytes</taxon>
        <taxon>Trebouxiophyceae</taxon>
        <taxon>Trebouxiophyceae incertae sedis</taxon>
        <taxon>Coccomyxaceae</taxon>
        <taxon>Coccomyxa</taxon>
    </lineage>
</organism>
<dbReference type="AlphaFoldDB" id="A0AAV1IHQ4"/>
<keyword evidence="2" id="KW-0813">Transport</keyword>
<feature type="transmembrane region" description="Helical" evidence="9">
    <location>
        <begin position="337"/>
        <end position="366"/>
    </location>
</feature>
<dbReference type="EMBL" id="CAUYUE010000015">
    <property type="protein sequence ID" value="CAK0786818.1"/>
    <property type="molecule type" value="Genomic_DNA"/>
</dbReference>
<accession>A0AAV1IHQ4</accession>
<sequence>MSHLRSRIDSGSLASTSRTDACLHYHCSPIIKQGLTLQKTAPAGGYFRDKSAKSKWQQCISRGSRLSNVGADSDSRAQANSVEAPSSGAVSPQENGSSAPHSIPLMDEECSDTDASTDKELTSSSHSISSFFTATDWEYHQSATRYFRNLLNIRESTVYKRILAPCLTVTAFSAAVALYNSTHSLPMCTIATTPHTLLGSALSLLLVFRTNASYSRLVEGRRMWGQLVRNAREWIRMTAVYFPKELHAESLAYVQVLGPETTAYLVAALNPPGVCARGLSGVLLKAVQSPSPIPLFVAQRSEDIIKQMVHAASASQRLFETPIPVSYTRHTSRSLMLWLLTLPFALWPIMGPSMVPACLFISYVLIGIDELGVQIEEPSSILPLVPMMNKIGFEVQAVMREEQHPLHYAA</sequence>
<dbReference type="Proteomes" id="UP001314263">
    <property type="component" value="Unassembled WGS sequence"/>
</dbReference>
<feature type="region of interest" description="Disordered" evidence="8">
    <location>
        <begin position="66"/>
        <end position="121"/>
    </location>
</feature>
<proteinExistence type="predicted"/>
<gene>
    <name evidence="10" type="ORF">CVIRNUC_010032</name>
</gene>
<evidence type="ECO:0000256" key="3">
    <source>
        <dbReference type="ARBA" id="ARBA00022475"/>
    </source>
</evidence>
<dbReference type="GO" id="GO:0005886">
    <property type="term" value="C:plasma membrane"/>
    <property type="evidence" value="ECO:0007669"/>
    <property type="project" value="UniProtKB-SubCell"/>
</dbReference>
<dbReference type="PANTHER" id="PTHR33281">
    <property type="entry name" value="UPF0187 PROTEIN YNEE"/>
    <property type="match status" value="1"/>
</dbReference>
<evidence type="ECO:0000256" key="1">
    <source>
        <dbReference type="ARBA" id="ARBA00004651"/>
    </source>
</evidence>
<comment type="caution">
    <text evidence="10">The sequence shown here is derived from an EMBL/GenBank/DDBJ whole genome shotgun (WGS) entry which is preliminary data.</text>
</comment>
<keyword evidence="5 9" id="KW-1133">Transmembrane helix</keyword>